<feature type="domain" description="Peptidase C51" evidence="2">
    <location>
        <begin position="171"/>
        <end position="294"/>
    </location>
</feature>
<evidence type="ECO:0000259" key="2">
    <source>
        <dbReference type="PROSITE" id="PS50911"/>
    </source>
</evidence>
<dbReference type="Proteomes" id="UP001197626">
    <property type="component" value="Chromosome"/>
</dbReference>
<dbReference type="Gene3D" id="3.90.1720.10">
    <property type="entry name" value="endopeptidase domain like (from Nostoc punctiforme)"/>
    <property type="match status" value="1"/>
</dbReference>
<dbReference type="InterPro" id="IPR007921">
    <property type="entry name" value="CHAP_dom"/>
</dbReference>
<sequence>MSNYFYKCITTFSTLTLLGTTMLDTSADASLKEDQKSHPNATFNVRQDGTYTYHYGTHDSNANSFKNSNSTQTTPHTPYRQQGHATDKYWNSDAPSTPARSATSQNIPTTIAPPPSLPSENAAAPSEAPSKKAFKRDARGLITSINTDTLYDELQILNFNEEARTEDGKPLALGNGKIIDQPIYTNKNNLYTAGQCTWYVFSKRAQAGKTISTFWGDARHWAAKAASEGFTVDKTPKVGAIMQNYEGPYGHVAYVERVNLDGSILISEMNYIAPYITSTRTIPASAVRSHNYIH</sequence>
<feature type="compositionally biased region" description="Polar residues" evidence="1">
    <location>
        <begin position="58"/>
        <end position="84"/>
    </location>
</feature>
<dbReference type="SUPFAM" id="SSF54001">
    <property type="entry name" value="Cysteine proteinases"/>
    <property type="match status" value="1"/>
</dbReference>
<dbReference type="RefSeq" id="WP_229292525.1">
    <property type="nucleotide sequence ID" value="NZ_CP086654.1"/>
</dbReference>
<reference evidence="3 4" key="1">
    <citation type="journal article" date="2022" name="Pathogens">
        <title>Staphylococcus ratti sp. nov. Isolated from a Lab Rat.</title>
        <authorList>
            <person name="Kovarovic V."/>
            <person name="Sedlacek I."/>
            <person name="Petras P."/>
            <person name="Kralova S."/>
            <person name="Maslanova I."/>
            <person name="Svec P."/>
            <person name="Neumann-Schaal M."/>
            <person name="Botka T."/>
            <person name="Gelbicova T."/>
            <person name="Stankova E."/>
            <person name="Doskar J."/>
            <person name="Pantucek R."/>
        </authorList>
    </citation>
    <scope>NUCLEOTIDE SEQUENCE [LARGE SCALE GENOMIC DNA]</scope>
    <source>
        <strain evidence="3 4">CCM 9025</strain>
    </source>
</reference>
<evidence type="ECO:0000313" key="4">
    <source>
        <dbReference type="Proteomes" id="UP001197626"/>
    </source>
</evidence>
<proteinExistence type="predicted"/>
<keyword evidence="4" id="KW-1185">Reference proteome</keyword>
<dbReference type="EMBL" id="CP086654">
    <property type="protein sequence ID" value="UEX90025.1"/>
    <property type="molecule type" value="Genomic_DNA"/>
</dbReference>
<evidence type="ECO:0000256" key="1">
    <source>
        <dbReference type="SAM" id="MobiDB-lite"/>
    </source>
</evidence>
<feature type="compositionally biased region" description="Polar residues" evidence="1">
    <location>
        <begin position="93"/>
        <end position="109"/>
    </location>
</feature>
<name>A0ABY3PCG2_9STAP</name>
<dbReference type="Pfam" id="PF05257">
    <property type="entry name" value="CHAP"/>
    <property type="match status" value="1"/>
</dbReference>
<evidence type="ECO:0000313" key="3">
    <source>
        <dbReference type="EMBL" id="UEX90025.1"/>
    </source>
</evidence>
<feature type="region of interest" description="Disordered" evidence="1">
    <location>
        <begin position="54"/>
        <end position="135"/>
    </location>
</feature>
<dbReference type="PROSITE" id="PS50911">
    <property type="entry name" value="CHAP"/>
    <property type="match status" value="1"/>
</dbReference>
<accession>A0ABY3PCG2</accession>
<organism evidence="3 4">
    <name type="scientific">Staphylococcus ratti</name>
    <dbReference type="NCBI Taxonomy" id="2892440"/>
    <lineage>
        <taxon>Bacteria</taxon>
        <taxon>Bacillati</taxon>
        <taxon>Bacillota</taxon>
        <taxon>Bacilli</taxon>
        <taxon>Bacillales</taxon>
        <taxon>Staphylococcaceae</taxon>
        <taxon>Staphylococcus</taxon>
    </lineage>
</organism>
<protein>
    <submittedName>
        <fullName evidence="3">CHAP domain-containing protein</fullName>
    </submittedName>
</protein>
<gene>
    <name evidence="3" type="ORF">LN051_10900</name>
</gene>
<dbReference type="InterPro" id="IPR038765">
    <property type="entry name" value="Papain-like_cys_pep_sf"/>
</dbReference>
<feature type="compositionally biased region" description="Low complexity" evidence="1">
    <location>
        <begin position="118"/>
        <end position="128"/>
    </location>
</feature>